<dbReference type="SUPFAM" id="SSF50494">
    <property type="entry name" value="Trypsin-like serine proteases"/>
    <property type="match status" value="1"/>
</dbReference>
<feature type="compositionally biased region" description="Basic residues" evidence="1">
    <location>
        <begin position="831"/>
        <end position="840"/>
    </location>
</feature>
<feature type="compositionally biased region" description="Basic and acidic residues" evidence="1">
    <location>
        <begin position="841"/>
        <end position="882"/>
    </location>
</feature>
<feature type="region of interest" description="Disordered" evidence="1">
    <location>
        <begin position="1429"/>
        <end position="1476"/>
    </location>
</feature>
<evidence type="ECO:0000313" key="2">
    <source>
        <dbReference type="EMBL" id="MEV5510488.1"/>
    </source>
</evidence>
<feature type="compositionally biased region" description="Pro residues" evidence="1">
    <location>
        <begin position="666"/>
        <end position="676"/>
    </location>
</feature>
<evidence type="ECO:0000313" key="3">
    <source>
        <dbReference type="Proteomes" id="UP001552594"/>
    </source>
</evidence>
<keyword evidence="3" id="KW-1185">Reference proteome</keyword>
<dbReference type="EMBL" id="JBFAUK010000033">
    <property type="protein sequence ID" value="MEV5510488.1"/>
    <property type="molecule type" value="Genomic_DNA"/>
</dbReference>
<accession>A0ABV3K5Q5</accession>
<sequence>MSGRRTDANESLVRIRDLAGRPRGTGFPVDDRSTLITSHEAVDGLACLVLHAPGDRTVVVGADAITPLPECDLALVRAEGLAMPPLPVAAAPRVDGGTRVRLKAGRWHRAEVVGDALVTYTATDRFHLLGAALELSIGERTTLRLGDEATGGPVLDARTGAVLAVLGTALQADHEAAGFAIPLRATAAARPGGALAELLERNAAAVPAYGPDLNLAGALELTATSLGSVATPRAWQDPVRRPEIEREFGHFLDAGQRGTARVLGLVGEPGTGRTTELGALAARRARGAEPAPTLWLRGADLRADDRSLRDAVARALKSAGRIVTASAGATGTVGDACCATPEAVAELAHGVGRPLLVLLDGPEEMPPVLAHALPAWTEATARWLEQTSARLVIACRPEHWESAGRLFPAGLLHAPRATLRAAAEREPVGPAMPPCVRLGDLTPDQAALARSGHAIPDGAIDPADACHPLALRLLAEVRAALPAGAITGPMRAVPDRWDVFSAYLDLACLRIAVRLAAARRPPLRGTAVRRLAARVAGQVHEAARRCLGPGQGELEREAFEELFPWRTGWASAVLTEGLLVPAGAGYRFAHEEFADWLHGTHLDLDAALHALVHRWHEPDGPPAEALLRLPSRRGGSAPAPDGHVPPPPGSRPMRAGRRRGRRTDPEPAPAPRPLPVPRHRIGPVLQALIMLARRSGPDQLSRRLAALVHAVEILVPQAGTAGAAGTAGVTGMTGSGAAGAVSAVGMTGTGASRVAGAAGAGGTAGRGEAARNGADAPTGEGGPMRVDGRPMECGGDGPMGADGGPMGGEGGPAEADSGTAEGARSASGARSTRRTRTKGARPKDARTADDARAGEARSAEDVRNTQDARTTEHARPKGRPEEAPTEGTTTAAPNFGDPHLRDPHPDDPHSEQDTSTAGDGAPGHLPDPAWWAARLLAETLLRLPDATPYRRVLRLLAERLTACSRLVGGFDSGAVATLGGLTLFGPSFWLRLRLGPADRLDLLRRLVPADAPPRGATAAPGDRFLPTVATLLTEDPGTVQPLLCRWFGDERPLLTGPEQDPGQDPDLPPPTVAAAAQALLHTHRGQALDDLTEALVRTAHPRADELLAALAEDEPSALCRAVDRWAHDEERLELHVAAAAYGLKAAPHARTDADRELLRYAARALLSRPGEDTLHGAALTLLVRDRETRARHLPQALARFAAGDPQLPPDALAAALTSHPEPVLAAFRARLHEVGDGPAAVLATLARVSTPALARRASALVREYLEHHPDGAGHAAAFVDRRLEEGSGARAVLFPLVADLLRTCPAQVRRALAPVLAAPGTPASRPLRQELLEVLLEREQQSPDQDQVMVLDALLRAVAEGAPGRGEARTKDLLLRTAELLARSTEGTRCLDRRLAQLAREVPVFGALLRRWLRSAPAQWARYIGPRSRIRLSPGADDPETGQCQVPEPADGAEQAGPEPGATPADADRRQPAWHS</sequence>
<evidence type="ECO:0000256" key="1">
    <source>
        <dbReference type="SAM" id="MobiDB-lite"/>
    </source>
</evidence>
<dbReference type="Gene3D" id="2.40.10.120">
    <property type="match status" value="1"/>
</dbReference>
<gene>
    <name evidence="2" type="ORF">AB0L16_29370</name>
</gene>
<reference evidence="2 3" key="1">
    <citation type="submission" date="2024-06" db="EMBL/GenBank/DDBJ databases">
        <title>The Natural Products Discovery Center: Release of the First 8490 Sequenced Strains for Exploring Actinobacteria Biosynthetic Diversity.</title>
        <authorList>
            <person name="Kalkreuter E."/>
            <person name="Kautsar S.A."/>
            <person name="Yang D."/>
            <person name="Bader C.D."/>
            <person name="Teijaro C.N."/>
            <person name="Fluegel L."/>
            <person name="Davis C.M."/>
            <person name="Simpson J.R."/>
            <person name="Lauterbach L."/>
            <person name="Steele A.D."/>
            <person name="Gui C."/>
            <person name="Meng S."/>
            <person name="Li G."/>
            <person name="Viehrig K."/>
            <person name="Ye F."/>
            <person name="Su P."/>
            <person name="Kiefer A.F."/>
            <person name="Nichols A."/>
            <person name="Cepeda A.J."/>
            <person name="Yan W."/>
            <person name="Fan B."/>
            <person name="Jiang Y."/>
            <person name="Adhikari A."/>
            <person name="Zheng C.-J."/>
            <person name="Schuster L."/>
            <person name="Cowan T.M."/>
            <person name="Smanski M.J."/>
            <person name="Chevrette M.G."/>
            <person name="De Carvalho L.P.S."/>
            <person name="Shen B."/>
        </authorList>
    </citation>
    <scope>NUCLEOTIDE SEQUENCE [LARGE SCALE GENOMIC DNA]</scope>
    <source>
        <strain evidence="2 3">NPDC052347</strain>
    </source>
</reference>
<dbReference type="InterPro" id="IPR027417">
    <property type="entry name" value="P-loop_NTPase"/>
</dbReference>
<proteinExistence type="predicted"/>
<feature type="compositionally biased region" description="Basic and acidic residues" evidence="1">
    <location>
        <begin position="1466"/>
        <end position="1476"/>
    </location>
</feature>
<feature type="compositionally biased region" description="Basic and acidic residues" evidence="1">
    <location>
        <begin position="898"/>
        <end position="912"/>
    </location>
</feature>
<dbReference type="SUPFAM" id="SSF52540">
    <property type="entry name" value="P-loop containing nucleoside triphosphate hydrolases"/>
    <property type="match status" value="1"/>
</dbReference>
<dbReference type="InterPro" id="IPR009003">
    <property type="entry name" value="Peptidase_S1_PA"/>
</dbReference>
<protein>
    <submittedName>
        <fullName evidence="2">Serine protease</fullName>
    </submittedName>
</protein>
<feature type="region of interest" description="Disordered" evidence="1">
    <location>
        <begin position="622"/>
        <end position="678"/>
    </location>
</feature>
<name>A0ABV3K5Q5_STRON</name>
<feature type="compositionally biased region" description="Gly residues" evidence="1">
    <location>
        <begin position="794"/>
        <end position="811"/>
    </location>
</feature>
<feature type="region of interest" description="Disordered" evidence="1">
    <location>
        <begin position="755"/>
        <end position="925"/>
    </location>
</feature>
<organism evidence="2 3">
    <name type="scientific">Streptomyces orinoci</name>
    <name type="common">Streptoverticillium orinoci</name>
    <dbReference type="NCBI Taxonomy" id="67339"/>
    <lineage>
        <taxon>Bacteria</taxon>
        <taxon>Bacillati</taxon>
        <taxon>Actinomycetota</taxon>
        <taxon>Actinomycetes</taxon>
        <taxon>Kitasatosporales</taxon>
        <taxon>Streptomycetaceae</taxon>
        <taxon>Streptomyces</taxon>
    </lineage>
</organism>
<feature type="compositionally biased region" description="Low complexity" evidence="1">
    <location>
        <begin position="812"/>
        <end position="830"/>
    </location>
</feature>
<dbReference type="GO" id="GO:0008233">
    <property type="term" value="F:peptidase activity"/>
    <property type="evidence" value="ECO:0007669"/>
    <property type="project" value="UniProtKB-KW"/>
</dbReference>
<dbReference type="Proteomes" id="UP001552594">
    <property type="component" value="Unassembled WGS sequence"/>
</dbReference>
<keyword evidence="2" id="KW-0645">Protease</keyword>
<comment type="caution">
    <text evidence="2">The sequence shown here is derived from an EMBL/GenBank/DDBJ whole genome shotgun (WGS) entry which is preliminary data.</text>
</comment>
<dbReference type="GO" id="GO:0006508">
    <property type="term" value="P:proteolysis"/>
    <property type="evidence" value="ECO:0007669"/>
    <property type="project" value="UniProtKB-KW"/>
</dbReference>
<dbReference type="RefSeq" id="WP_161968773.1">
    <property type="nucleotide sequence ID" value="NZ_JBFAUK010000033.1"/>
</dbReference>
<keyword evidence="2" id="KW-0378">Hydrolase</keyword>